<organism evidence="1 2">
    <name type="scientific">Pasteurella atlantica</name>
    <dbReference type="NCBI Taxonomy" id="2827233"/>
    <lineage>
        <taxon>Bacteria</taxon>
        <taxon>Pseudomonadati</taxon>
        <taxon>Pseudomonadota</taxon>
        <taxon>Gammaproteobacteria</taxon>
        <taxon>Pasteurellales</taxon>
        <taxon>Pasteurellaceae</taxon>
        <taxon>Pasteurella</taxon>
    </lineage>
</organism>
<comment type="caution">
    <text evidence="1">The sequence shown here is derived from an EMBL/GenBank/DDBJ whole genome shotgun (WGS) entry which is preliminary data.</text>
</comment>
<evidence type="ECO:0000313" key="2">
    <source>
        <dbReference type="Proteomes" id="UP001230466"/>
    </source>
</evidence>
<dbReference type="Proteomes" id="UP001230466">
    <property type="component" value="Unassembled WGS sequence"/>
</dbReference>
<proteinExistence type="predicted"/>
<gene>
    <name evidence="1" type="ORF">QJU78_10215</name>
</gene>
<sequence length="80" mass="9189">MDLGDFALGVVAGCLFSTPSRTTDARTRELEREALEIELTDQYIKMSQRIVDDSSILLDPDFNREMEQLEEKMKEMGLMD</sequence>
<dbReference type="AlphaFoldDB" id="A0AAW8CKC6"/>
<protein>
    <submittedName>
        <fullName evidence="1">Uncharacterized protein</fullName>
    </submittedName>
</protein>
<reference evidence="1" key="1">
    <citation type="journal article" date="2023" name="Front. Microbiol.">
        <title>Phylogeography and host specificity of Pasteurellaceae pathogenic to sea-farmed fish in the north-east Atlantic.</title>
        <authorList>
            <person name="Gulla S."/>
            <person name="Colquhoun D.J."/>
            <person name="Olsen A.B."/>
            <person name="Spilsberg B."/>
            <person name="Lagesen K."/>
            <person name="Aakesson C.P."/>
            <person name="Strom S."/>
            <person name="Manji F."/>
            <person name="Birkbeck T.H."/>
            <person name="Nilsen H.K."/>
        </authorList>
    </citation>
    <scope>NUCLEOTIDE SEQUENCE</scope>
    <source>
        <strain evidence="1">VIB1234</strain>
    </source>
</reference>
<dbReference type="RefSeq" id="WP_211597587.1">
    <property type="nucleotide sequence ID" value="NZ_JAGRQI010000006.1"/>
</dbReference>
<accession>A0AAW8CKC6</accession>
<dbReference type="EMBL" id="JASAYJ010000030">
    <property type="protein sequence ID" value="MDP8188126.1"/>
    <property type="molecule type" value="Genomic_DNA"/>
</dbReference>
<evidence type="ECO:0000313" key="1">
    <source>
        <dbReference type="EMBL" id="MDP8188126.1"/>
    </source>
</evidence>
<name>A0AAW8CKC6_9PAST</name>